<dbReference type="PROSITE" id="PS00624">
    <property type="entry name" value="GMC_OXRED_2"/>
    <property type="match status" value="1"/>
</dbReference>
<dbReference type="Gene3D" id="3.50.50.60">
    <property type="entry name" value="FAD/NAD(P)-binding domain"/>
    <property type="match status" value="1"/>
</dbReference>
<dbReference type="Proteomes" id="UP000325797">
    <property type="component" value="Chromosome"/>
</dbReference>
<comment type="cofactor">
    <cofactor evidence="1 5">
        <name>FAD</name>
        <dbReference type="ChEBI" id="CHEBI:57692"/>
    </cofactor>
</comment>
<evidence type="ECO:0000313" key="9">
    <source>
        <dbReference type="EMBL" id="QEX22756.1"/>
    </source>
</evidence>
<feature type="domain" description="Glucose-methanol-choline oxidoreductase N-terminal" evidence="7">
    <location>
        <begin position="89"/>
        <end position="112"/>
    </location>
</feature>
<evidence type="ECO:0000256" key="3">
    <source>
        <dbReference type="ARBA" id="ARBA00022630"/>
    </source>
</evidence>
<dbReference type="PANTHER" id="PTHR11552">
    <property type="entry name" value="GLUCOSE-METHANOL-CHOLINE GMC OXIDOREDUCTASE"/>
    <property type="match status" value="1"/>
</dbReference>
<dbReference type="InterPro" id="IPR000172">
    <property type="entry name" value="GMC_OxRdtase_N"/>
</dbReference>
<keyword evidence="4 5" id="KW-0274">FAD</keyword>
<evidence type="ECO:0000259" key="8">
    <source>
        <dbReference type="PROSITE" id="PS00624"/>
    </source>
</evidence>
<gene>
    <name evidence="9" type="ORF">FRZ61_26880</name>
</gene>
<organism evidence="9 10">
    <name type="scientific">Hypericibacter adhaerens</name>
    <dbReference type="NCBI Taxonomy" id="2602016"/>
    <lineage>
        <taxon>Bacteria</taxon>
        <taxon>Pseudomonadati</taxon>
        <taxon>Pseudomonadota</taxon>
        <taxon>Alphaproteobacteria</taxon>
        <taxon>Rhodospirillales</taxon>
        <taxon>Dongiaceae</taxon>
        <taxon>Hypericibacter</taxon>
    </lineage>
</organism>
<dbReference type="Pfam" id="PF05199">
    <property type="entry name" value="GMC_oxred_C"/>
    <property type="match status" value="1"/>
</dbReference>
<evidence type="ECO:0000313" key="10">
    <source>
        <dbReference type="Proteomes" id="UP000325797"/>
    </source>
</evidence>
<dbReference type="Pfam" id="PF00732">
    <property type="entry name" value="GMC_oxred_N"/>
    <property type="match status" value="1"/>
</dbReference>
<evidence type="ECO:0000256" key="1">
    <source>
        <dbReference type="ARBA" id="ARBA00001974"/>
    </source>
</evidence>
<dbReference type="KEGG" id="hadh:FRZ61_26880"/>
<dbReference type="Gene3D" id="3.30.560.10">
    <property type="entry name" value="Glucose Oxidase, domain 3"/>
    <property type="match status" value="1"/>
</dbReference>
<evidence type="ECO:0000256" key="6">
    <source>
        <dbReference type="RuleBase" id="RU003968"/>
    </source>
</evidence>
<keyword evidence="3 6" id="KW-0285">Flavoprotein</keyword>
<dbReference type="InterPro" id="IPR012132">
    <property type="entry name" value="GMC_OxRdtase"/>
</dbReference>
<keyword evidence="10" id="KW-1185">Reference proteome</keyword>
<dbReference type="InterPro" id="IPR036188">
    <property type="entry name" value="FAD/NAD-bd_sf"/>
</dbReference>
<feature type="binding site" evidence="5">
    <location>
        <position position="91"/>
    </location>
    <ligand>
        <name>FAD</name>
        <dbReference type="ChEBI" id="CHEBI:57692"/>
    </ligand>
</feature>
<protein>
    <submittedName>
        <fullName evidence="9">Choline dehydrogenase</fullName>
    </submittedName>
</protein>
<evidence type="ECO:0000256" key="4">
    <source>
        <dbReference type="ARBA" id="ARBA00022827"/>
    </source>
</evidence>
<dbReference type="PANTHER" id="PTHR11552:SF147">
    <property type="entry name" value="CHOLINE DEHYDROGENASE, MITOCHONDRIAL"/>
    <property type="match status" value="1"/>
</dbReference>
<evidence type="ECO:0000256" key="2">
    <source>
        <dbReference type="ARBA" id="ARBA00010790"/>
    </source>
</evidence>
<dbReference type="OrthoDB" id="9785276at2"/>
<dbReference type="SUPFAM" id="SSF51905">
    <property type="entry name" value="FAD/NAD(P)-binding domain"/>
    <property type="match status" value="1"/>
</dbReference>
<dbReference type="PROSITE" id="PS00623">
    <property type="entry name" value="GMC_OXRED_1"/>
    <property type="match status" value="1"/>
</dbReference>
<dbReference type="GO" id="GO:0050660">
    <property type="term" value="F:flavin adenine dinucleotide binding"/>
    <property type="evidence" value="ECO:0007669"/>
    <property type="project" value="InterPro"/>
</dbReference>
<dbReference type="RefSeq" id="WP_151118209.1">
    <property type="nucleotide sequence ID" value="NZ_CP042582.1"/>
</dbReference>
<dbReference type="AlphaFoldDB" id="A0A5J6N6Z7"/>
<dbReference type="InterPro" id="IPR007867">
    <property type="entry name" value="GMC_OxRtase_C"/>
</dbReference>
<evidence type="ECO:0000259" key="7">
    <source>
        <dbReference type="PROSITE" id="PS00623"/>
    </source>
</evidence>
<dbReference type="SUPFAM" id="SSF54373">
    <property type="entry name" value="FAD-linked reductases, C-terminal domain"/>
    <property type="match status" value="1"/>
</dbReference>
<reference evidence="9 10" key="1">
    <citation type="submission" date="2019-08" db="EMBL/GenBank/DDBJ databases">
        <title>Hyperibacter terrae gen. nov., sp. nov. and Hyperibacter viscosus sp. nov., two new members in the family Rhodospirillaceae isolated from the rhizosphere of Hypericum perforatum.</title>
        <authorList>
            <person name="Noviana Z."/>
        </authorList>
    </citation>
    <scope>NUCLEOTIDE SEQUENCE [LARGE SCALE GENOMIC DNA]</scope>
    <source>
        <strain evidence="9 10">R5959</strain>
    </source>
</reference>
<accession>A0A5J6N6Z7</accession>
<dbReference type="EMBL" id="CP042582">
    <property type="protein sequence ID" value="QEX22756.1"/>
    <property type="molecule type" value="Genomic_DNA"/>
</dbReference>
<evidence type="ECO:0000256" key="5">
    <source>
        <dbReference type="PIRSR" id="PIRSR000137-2"/>
    </source>
</evidence>
<proteinExistence type="inferred from homology"/>
<dbReference type="PIRSF" id="PIRSF000137">
    <property type="entry name" value="Alcohol_oxidase"/>
    <property type="match status" value="1"/>
</dbReference>
<feature type="domain" description="Glucose-methanol-choline oxidoreductase N-terminal" evidence="8">
    <location>
        <begin position="265"/>
        <end position="279"/>
    </location>
</feature>
<comment type="similarity">
    <text evidence="2 6">Belongs to the GMC oxidoreductase family.</text>
</comment>
<feature type="binding site" evidence="5">
    <location>
        <begin position="22"/>
        <end position="23"/>
    </location>
    <ligand>
        <name>FAD</name>
        <dbReference type="ChEBI" id="CHEBI:57692"/>
    </ligand>
</feature>
<dbReference type="GO" id="GO:0016614">
    <property type="term" value="F:oxidoreductase activity, acting on CH-OH group of donors"/>
    <property type="evidence" value="ECO:0007669"/>
    <property type="project" value="InterPro"/>
</dbReference>
<sequence length="550" mass="59756">MQRGPGSTARETFDYVIVGAGTSGCVVTNRLSEDGASVCLLEAGPRDTNPFIHIPAGYIRNVFSKTLTWNFESTPSPHTKNRRFPLPQGRVLGGSSSINGLNYVRGQRSDYDGWAQKGNPGWSYRDVLPYFKRSETRLGKGDDRVRGRTGELPISDLDWRHPICDAFIAGTSSLGIPENPDYNSGDQAGSGFFQRTIRNGYRWSAAKAFLRPAEKRPNVSVRTEAQASAILFEGRRAVGVRYVAGGPGGTVKEVYANREVVLTAGALNTPKLMQISGVGPADVLQALGVTPVHVLPGVGNNLRDHFCVRMVVRLQGIKTINNLVQGPPLLLQIAKWAVGLPSPLAISPSLVHVFWKSDPAFDIPDLEYVFTPASFRAGVVGLLDKFPGMTLGVWQERPESLGYVKAVSANPFNKPEIMPNYLASEIDQRALLNAIKLGSRMLATEPLKPYIHSQIAPGPEVRSDAEIMDWARSTGITVYHMTGTCRMAPEQDPQSVVDSALRVRGLQGLRVADASIMPSMPSANTNAATLMIAEKASDLIRGRKLEPIDA</sequence>
<dbReference type="PROSITE" id="PS51257">
    <property type="entry name" value="PROKAR_LIPOPROTEIN"/>
    <property type="match status" value="1"/>
</dbReference>
<name>A0A5J6N6Z7_9PROT</name>